<evidence type="ECO:0000256" key="4">
    <source>
        <dbReference type="ARBA" id="ARBA00023163"/>
    </source>
</evidence>
<organism evidence="9 10">
    <name type="scientific">Neorhizobium alkalisoli</name>
    <dbReference type="NCBI Taxonomy" id="528178"/>
    <lineage>
        <taxon>Bacteria</taxon>
        <taxon>Pseudomonadati</taxon>
        <taxon>Pseudomonadota</taxon>
        <taxon>Alphaproteobacteria</taxon>
        <taxon>Hyphomicrobiales</taxon>
        <taxon>Rhizobiaceae</taxon>
        <taxon>Rhizobium/Agrobacterium group</taxon>
        <taxon>Neorhizobium</taxon>
    </lineage>
</organism>
<gene>
    <name evidence="9" type="ORF">FHW37_11413</name>
</gene>
<evidence type="ECO:0000256" key="7">
    <source>
        <dbReference type="ARBA" id="ARBA00083243"/>
    </source>
</evidence>
<evidence type="ECO:0000313" key="10">
    <source>
        <dbReference type="Proteomes" id="UP000320653"/>
    </source>
</evidence>
<dbReference type="InterPro" id="IPR036390">
    <property type="entry name" value="WH_DNA-bd_sf"/>
</dbReference>
<dbReference type="FunFam" id="1.10.10.10:FF:000001">
    <property type="entry name" value="LysR family transcriptional regulator"/>
    <property type="match status" value="1"/>
</dbReference>
<dbReference type="GO" id="GO:0003700">
    <property type="term" value="F:DNA-binding transcription factor activity"/>
    <property type="evidence" value="ECO:0007669"/>
    <property type="project" value="InterPro"/>
</dbReference>
<keyword evidence="3" id="KW-0238">DNA-binding</keyword>
<evidence type="ECO:0000256" key="6">
    <source>
        <dbReference type="ARBA" id="ARBA00067332"/>
    </source>
</evidence>
<comment type="similarity">
    <text evidence="1">Belongs to the LysR transcriptional regulatory family.</text>
</comment>
<evidence type="ECO:0000256" key="3">
    <source>
        <dbReference type="ARBA" id="ARBA00023125"/>
    </source>
</evidence>
<dbReference type="SUPFAM" id="SSF46785">
    <property type="entry name" value="Winged helix' DNA-binding domain"/>
    <property type="match status" value="1"/>
</dbReference>
<dbReference type="InterPro" id="IPR036388">
    <property type="entry name" value="WH-like_DNA-bd_sf"/>
</dbReference>
<evidence type="ECO:0000256" key="1">
    <source>
        <dbReference type="ARBA" id="ARBA00009437"/>
    </source>
</evidence>
<dbReference type="GO" id="GO:0003677">
    <property type="term" value="F:DNA binding"/>
    <property type="evidence" value="ECO:0007669"/>
    <property type="project" value="UniProtKB-KW"/>
</dbReference>
<dbReference type="AlphaFoldDB" id="A0A561Q7T1"/>
<evidence type="ECO:0000259" key="8">
    <source>
        <dbReference type="PROSITE" id="PS50931"/>
    </source>
</evidence>
<dbReference type="Gene3D" id="3.40.190.290">
    <property type="match status" value="1"/>
</dbReference>
<comment type="function">
    <text evidence="5">Transcriptional regulator of the ttuABCDE tartrate utilization operon.</text>
</comment>
<dbReference type="Proteomes" id="UP000320653">
    <property type="component" value="Unassembled WGS sequence"/>
</dbReference>
<dbReference type="Pfam" id="PF00126">
    <property type="entry name" value="HTH_1"/>
    <property type="match status" value="1"/>
</dbReference>
<evidence type="ECO:0000256" key="2">
    <source>
        <dbReference type="ARBA" id="ARBA00023015"/>
    </source>
</evidence>
<dbReference type="InterPro" id="IPR005119">
    <property type="entry name" value="LysR_subst-bd"/>
</dbReference>
<dbReference type="PRINTS" id="PR00039">
    <property type="entry name" value="HTHLYSR"/>
</dbReference>
<dbReference type="SUPFAM" id="SSF53850">
    <property type="entry name" value="Periplasmic binding protein-like II"/>
    <property type="match status" value="1"/>
</dbReference>
<sequence length="307" mass="33699">MNLASCQYLIKIAEHGSLSNAAVVLGVTQSALSRAIREMETELGVSVFHRDGRGVSLTEDGKLVLEAAQSVSSALIDLRSTLETNKGMVAREVRVGFLPSTAKLLSVPMMARLREDFPGTRMQISEGATGHLAEWLNDGRLDLAITNDSPAIKRFNPEPVVTHRLHLAAARSAPRLPREIPFSELANYPIVLQTRNHSTRREVEHIAHDQNVRINITAESDSLTAMTQLISAGFGYGLIPHFAVDYSTMQSSVVTNPGIERTICLVTPLAGARSRGLSPMIRSFRNEIRAVYQRFSDDQSLMVPTDI</sequence>
<dbReference type="RefSeq" id="WP_186458470.1">
    <property type="nucleotide sequence ID" value="NZ_VIWP01000014.1"/>
</dbReference>
<dbReference type="InterPro" id="IPR000847">
    <property type="entry name" value="LysR_HTH_N"/>
</dbReference>
<evidence type="ECO:0000313" key="9">
    <source>
        <dbReference type="EMBL" id="TWF46444.1"/>
    </source>
</evidence>
<dbReference type="Pfam" id="PF03466">
    <property type="entry name" value="LysR_substrate"/>
    <property type="match status" value="1"/>
</dbReference>
<dbReference type="InterPro" id="IPR050950">
    <property type="entry name" value="HTH-type_LysR_regulators"/>
</dbReference>
<protein>
    <recommendedName>
        <fullName evidence="6">HTH-type transcriptional regulator TtuA</fullName>
    </recommendedName>
    <alternativeName>
        <fullName evidence="7">Tartrate utilization transcriptional regulator</fullName>
    </alternativeName>
</protein>
<dbReference type="Gene3D" id="1.10.10.10">
    <property type="entry name" value="Winged helix-like DNA-binding domain superfamily/Winged helix DNA-binding domain"/>
    <property type="match status" value="1"/>
</dbReference>
<keyword evidence="10" id="KW-1185">Reference proteome</keyword>
<accession>A0A561Q7T1</accession>
<feature type="domain" description="HTH lysR-type" evidence="8">
    <location>
        <begin position="1"/>
        <end position="58"/>
    </location>
</feature>
<keyword evidence="2" id="KW-0805">Transcription regulation</keyword>
<reference evidence="9 10" key="1">
    <citation type="submission" date="2019-06" db="EMBL/GenBank/DDBJ databases">
        <title>Sorghum-associated microbial communities from plants grown in Nebraska, USA.</title>
        <authorList>
            <person name="Schachtman D."/>
        </authorList>
    </citation>
    <scope>NUCLEOTIDE SEQUENCE [LARGE SCALE GENOMIC DNA]</scope>
    <source>
        <strain evidence="9 10">1225</strain>
    </source>
</reference>
<proteinExistence type="inferred from homology"/>
<dbReference type="EMBL" id="VIWP01000014">
    <property type="protein sequence ID" value="TWF46444.1"/>
    <property type="molecule type" value="Genomic_DNA"/>
</dbReference>
<dbReference type="PROSITE" id="PS50931">
    <property type="entry name" value="HTH_LYSR"/>
    <property type="match status" value="1"/>
</dbReference>
<dbReference type="GO" id="GO:0005829">
    <property type="term" value="C:cytosol"/>
    <property type="evidence" value="ECO:0007669"/>
    <property type="project" value="TreeGrafter"/>
</dbReference>
<comment type="caution">
    <text evidence="9">The sequence shown here is derived from an EMBL/GenBank/DDBJ whole genome shotgun (WGS) entry which is preliminary data.</text>
</comment>
<keyword evidence="4" id="KW-0804">Transcription</keyword>
<evidence type="ECO:0000256" key="5">
    <source>
        <dbReference type="ARBA" id="ARBA00054626"/>
    </source>
</evidence>
<dbReference type="PANTHER" id="PTHR30419:SF8">
    <property type="entry name" value="NITROGEN ASSIMILATION TRANSCRIPTIONAL ACTIVATOR-RELATED"/>
    <property type="match status" value="1"/>
</dbReference>
<dbReference type="PANTHER" id="PTHR30419">
    <property type="entry name" value="HTH-TYPE TRANSCRIPTIONAL REGULATOR YBHD"/>
    <property type="match status" value="1"/>
</dbReference>
<name>A0A561Q7T1_9HYPH</name>